<name>A0A2P2M2A6_RHIMU</name>
<dbReference type="AlphaFoldDB" id="A0A2P2M2A6"/>
<keyword evidence="1" id="KW-1133">Transmembrane helix</keyword>
<dbReference type="EMBL" id="GGEC01043882">
    <property type="protein sequence ID" value="MBX24366.1"/>
    <property type="molecule type" value="Transcribed_RNA"/>
</dbReference>
<reference evidence="2" key="1">
    <citation type="submission" date="2018-02" db="EMBL/GenBank/DDBJ databases">
        <title>Rhizophora mucronata_Transcriptome.</title>
        <authorList>
            <person name="Meera S.P."/>
            <person name="Sreeshan A."/>
            <person name="Augustine A."/>
        </authorList>
    </citation>
    <scope>NUCLEOTIDE SEQUENCE</scope>
    <source>
        <tissue evidence="2">Leaf</tissue>
    </source>
</reference>
<accession>A0A2P2M2A6</accession>
<keyword evidence="1" id="KW-0472">Membrane</keyword>
<feature type="transmembrane region" description="Helical" evidence="1">
    <location>
        <begin position="32"/>
        <end position="55"/>
    </location>
</feature>
<organism evidence="2">
    <name type="scientific">Rhizophora mucronata</name>
    <name type="common">Asiatic mangrove</name>
    <dbReference type="NCBI Taxonomy" id="61149"/>
    <lineage>
        <taxon>Eukaryota</taxon>
        <taxon>Viridiplantae</taxon>
        <taxon>Streptophyta</taxon>
        <taxon>Embryophyta</taxon>
        <taxon>Tracheophyta</taxon>
        <taxon>Spermatophyta</taxon>
        <taxon>Magnoliopsida</taxon>
        <taxon>eudicotyledons</taxon>
        <taxon>Gunneridae</taxon>
        <taxon>Pentapetalae</taxon>
        <taxon>rosids</taxon>
        <taxon>fabids</taxon>
        <taxon>Malpighiales</taxon>
        <taxon>Rhizophoraceae</taxon>
        <taxon>Rhizophora</taxon>
    </lineage>
</organism>
<sequence length="79" mass="9550">MLLWRLTQMQKLDFGEIKIEFSLKHGNLGFDIVTRFVFLFLFLFCRILCCFMQIVNAKARFWYGLDLTSFEMVLPRLKF</sequence>
<evidence type="ECO:0000256" key="1">
    <source>
        <dbReference type="SAM" id="Phobius"/>
    </source>
</evidence>
<proteinExistence type="predicted"/>
<keyword evidence="1" id="KW-0812">Transmembrane</keyword>
<evidence type="ECO:0000313" key="2">
    <source>
        <dbReference type="EMBL" id="MBX24366.1"/>
    </source>
</evidence>
<protein>
    <submittedName>
        <fullName evidence="2">Uncharacterized protein</fullName>
    </submittedName>
</protein>